<dbReference type="GO" id="GO:0030276">
    <property type="term" value="F:clathrin binding"/>
    <property type="evidence" value="ECO:0007669"/>
    <property type="project" value="TreeGrafter"/>
</dbReference>
<dbReference type="Pfam" id="PF00168">
    <property type="entry name" value="C2"/>
    <property type="match status" value="1"/>
</dbReference>
<sequence length="125" mass="14673">MEARNLKKMDVGGSSDPYVKLYLYEGKKLLIKKKTSIKYKTLNPYYNESFQFKIAPEKMERVHLMISVWDYDKVSKNDFIGEVVLGSAHLNLSSITLAGQEQWSEMMLTRRPVVRWHTLANRERD</sequence>
<dbReference type="GO" id="GO:0001786">
    <property type="term" value="F:phosphatidylserine binding"/>
    <property type="evidence" value="ECO:0007669"/>
    <property type="project" value="TreeGrafter"/>
</dbReference>
<dbReference type="SMART" id="SM00239">
    <property type="entry name" value="C2"/>
    <property type="match status" value="1"/>
</dbReference>
<dbReference type="Proteomes" id="UP001201812">
    <property type="component" value="Unassembled WGS sequence"/>
</dbReference>
<dbReference type="PANTHER" id="PTHR10024:SF352">
    <property type="entry name" value="SYNAPTOTAGMIN 2"/>
    <property type="match status" value="1"/>
</dbReference>
<dbReference type="InterPro" id="IPR035892">
    <property type="entry name" value="C2_domain_sf"/>
</dbReference>
<dbReference type="GO" id="GO:0030424">
    <property type="term" value="C:axon"/>
    <property type="evidence" value="ECO:0007669"/>
    <property type="project" value="TreeGrafter"/>
</dbReference>
<dbReference type="EMBL" id="JAKKPZ010000002">
    <property type="protein sequence ID" value="KAI1726106.1"/>
    <property type="molecule type" value="Genomic_DNA"/>
</dbReference>
<dbReference type="GO" id="GO:0005509">
    <property type="term" value="F:calcium ion binding"/>
    <property type="evidence" value="ECO:0007669"/>
    <property type="project" value="TreeGrafter"/>
</dbReference>
<dbReference type="AlphaFoldDB" id="A0AAD4R6C9"/>
<protein>
    <submittedName>
        <fullName evidence="2">C2 domain-containing protein</fullName>
    </submittedName>
</protein>
<gene>
    <name evidence="2" type="ORF">DdX_02801</name>
</gene>
<dbReference type="GO" id="GO:0031045">
    <property type="term" value="C:dense core granule"/>
    <property type="evidence" value="ECO:0007669"/>
    <property type="project" value="TreeGrafter"/>
</dbReference>
<comment type="caution">
    <text evidence="2">The sequence shown here is derived from an EMBL/GenBank/DDBJ whole genome shotgun (WGS) entry which is preliminary data.</text>
</comment>
<organism evidence="2 3">
    <name type="scientific">Ditylenchus destructor</name>
    <dbReference type="NCBI Taxonomy" id="166010"/>
    <lineage>
        <taxon>Eukaryota</taxon>
        <taxon>Metazoa</taxon>
        <taxon>Ecdysozoa</taxon>
        <taxon>Nematoda</taxon>
        <taxon>Chromadorea</taxon>
        <taxon>Rhabditida</taxon>
        <taxon>Tylenchina</taxon>
        <taxon>Tylenchomorpha</taxon>
        <taxon>Sphaerularioidea</taxon>
        <taxon>Anguinidae</taxon>
        <taxon>Anguininae</taxon>
        <taxon>Ditylenchus</taxon>
    </lineage>
</organism>
<dbReference type="GO" id="GO:0048791">
    <property type="term" value="P:calcium ion-regulated exocytosis of neurotransmitter"/>
    <property type="evidence" value="ECO:0007669"/>
    <property type="project" value="TreeGrafter"/>
</dbReference>
<reference evidence="2" key="1">
    <citation type="submission" date="2022-01" db="EMBL/GenBank/DDBJ databases">
        <title>Genome Sequence Resource for Two Populations of Ditylenchus destructor, the Migratory Endoparasitic Phytonematode.</title>
        <authorList>
            <person name="Zhang H."/>
            <person name="Lin R."/>
            <person name="Xie B."/>
        </authorList>
    </citation>
    <scope>NUCLEOTIDE SEQUENCE</scope>
    <source>
        <strain evidence="2">BazhouSP</strain>
    </source>
</reference>
<dbReference type="GO" id="GO:0030672">
    <property type="term" value="C:synaptic vesicle membrane"/>
    <property type="evidence" value="ECO:0007669"/>
    <property type="project" value="TreeGrafter"/>
</dbReference>
<keyword evidence="3" id="KW-1185">Reference proteome</keyword>
<evidence type="ECO:0000259" key="1">
    <source>
        <dbReference type="PROSITE" id="PS50004"/>
    </source>
</evidence>
<dbReference type="GO" id="GO:0005886">
    <property type="term" value="C:plasma membrane"/>
    <property type="evidence" value="ECO:0007669"/>
    <property type="project" value="TreeGrafter"/>
</dbReference>
<feature type="domain" description="C2" evidence="1">
    <location>
        <begin position="1"/>
        <end position="104"/>
    </location>
</feature>
<name>A0AAD4R6C9_9BILA</name>
<dbReference type="GO" id="GO:0000149">
    <property type="term" value="F:SNARE binding"/>
    <property type="evidence" value="ECO:0007669"/>
    <property type="project" value="TreeGrafter"/>
</dbReference>
<dbReference type="GO" id="GO:0048488">
    <property type="term" value="P:synaptic vesicle endocytosis"/>
    <property type="evidence" value="ECO:0007669"/>
    <property type="project" value="TreeGrafter"/>
</dbReference>
<dbReference type="InterPro" id="IPR000008">
    <property type="entry name" value="C2_dom"/>
</dbReference>
<dbReference type="PROSITE" id="PS50004">
    <property type="entry name" value="C2"/>
    <property type="match status" value="1"/>
</dbReference>
<dbReference type="GO" id="GO:0005544">
    <property type="term" value="F:calcium-dependent phospholipid binding"/>
    <property type="evidence" value="ECO:0007669"/>
    <property type="project" value="TreeGrafter"/>
</dbReference>
<dbReference type="Gene3D" id="2.60.40.150">
    <property type="entry name" value="C2 domain"/>
    <property type="match status" value="1"/>
</dbReference>
<accession>A0AAD4R6C9</accession>
<dbReference type="SUPFAM" id="SSF49562">
    <property type="entry name" value="C2 domain (Calcium/lipid-binding domain, CaLB)"/>
    <property type="match status" value="1"/>
</dbReference>
<proteinExistence type="predicted"/>
<dbReference type="PRINTS" id="PR00360">
    <property type="entry name" value="C2DOMAIN"/>
</dbReference>
<dbReference type="PANTHER" id="PTHR10024">
    <property type="entry name" value="SYNAPTOTAGMIN"/>
    <property type="match status" value="1"/>
</dbReference>
<evidence type="ECO:0000313" key="3">
    <source>
        <dbReference type="Proteomes" id="UP001201812"/>
    </source>
</evidence>
<evidence type="ECO:0000313" key="2">
    <source>
        <dbReference type="EMBL" id="KAI1726106.1"/>
    </source>
</evidence>